<gene>
    <name evidence="3" type="ORF">E3N88_02729</name>
</gene>
<evidence type="ECO:0000313" key="4">
    <source>
        <dbReference type="Proteomes" id="UP000326396"/>
    </source>
</evidence>
<dbReference type="EMBL" id="SZYD01000001">
    <property type="protein sequence ID" value="KAD7479593.1"/>
    <property type="molecule type" value="Genomic_DNA"/>
</dbReference>
<dbReference type="Gene3D" id="3.40.50.720">
    <property type="entry name" value="NAD(P)-binding Rossmann-like Domain"/>
    <property type="match status" value="1"/>
</dbReference>
<dbReference type="GO" id="GO:0006629">
    <property type="term" value="P:lipid metabolic process"/>
    <property type="evidence" value="ECO:0007669"/>
    <property type="project" value="UniProtKB-ARBA"/>
</dbReference>
<organism evidence="3 4">
    <name type="scientific">Mikania micrantha</name>
    <name type="common">bitter vine</name>
    <dbReference type="NCBI Taxonomy" id="192012"/>
    <lineage>
        <taxon>Eukaryota</taxon>
        <taxon>Viridiplantae</taxon>
        <taxon>Streptophyta</taxon>
        <taxon>Embryophyta</taxon>
        <taxon>Tracheophyta</taxon>
        <taxon>Spermatophyta</taxon>
        <taxon>Magnoliopsida</taxon>
        <taxon>eudicotyledons</taxon>
        <taxon>Gunneridae</taxon>
        <taxon>Pentapetalae</taxon>
        <taxon>asterids</taxon>
        <taxon>campanulids</taxon>
        <taxon>Asterales</taxon>
        <taxon>Asteraceae</taxon>
        <taxon>Asteroideae</taxon>
        <taxon>Heliantheae alliance</taxon>
        <taxon>Eupatorieae</taxon>
        <taxon>Mikania</taxon>
    </lineage>
</organism>
<dbReference type="CDD" id="cd08948">
    <property type="entry name" value="5beta-POR_like_SDR_a"/>
    <property type="match status" value="1"/>
</dbReference>
<evidence type="ECO:0000259" key="2">
    <source>
        <dbReference type="Pfam" id="PF22917"/>
    </source>
</evidence>
<evidence type="ECO:0000259" key="1">
    <source>
        <dbReference type="Pfam" id="PF07727"/>
    </source>
</evidence>
<reference evidence="3 4" key="1">
    <citation type="submission" date="2019-05" db="EMBL/GenBank/DDBJ databases">
        <title>Mikania micrantha, genome provides insights into the molecular mechanism of rapid growth.</title>
        <authorList>
            <person name="Liu B."/>
        </authorList>
    </citation>
    <scope>NUCLEOTIDE SEQUENCE [LARGE SCALE GENOMIC DNA]</scope>
    <source>
        <strain evidence="3">NLD-2019</strain>
        <tissue evidence="3">Leaf</tissue>
    </source>
</reference>
<feature type="domain" description="Reverse transcriptase Ty1/copia-type" evidence="1">
    <location>
        <begin position="401"/>
        <end position="464"/>
    </location>
</feature>
<proteinExistence type="predicted"/>
<dbReference type="Pfam" id="PF07727">
    <property type="entry name" value="RVT_2"/>
    <property type="match status" value="1"/>
</dbReference>
<comment type="caution">
    <text evidence="3">The sequence shown here is derived from an EMBL/GenBank/DDBJ whole genome shotgun (WGS) entry which is preliminary data.</text>
</comment>
<dbReference type="InterPro" id="IPR036291">
    <property type="entry name" value="NAD(P)-bd_dom_sf"/>
</dbReference>
<feature type="domain" description="PRISE-like Rossmann-fold" evidence="2">
    <location>
        <begin position="80"/>
        <end position="324"/>
    </location>
</feature>
<dbReference type="InterPro" id="IPR055222">
    <property type="entry name" value="PRISE-like_Rossmann-fold"/>
</dbReference>
<dbReference type="PANTHER" id="PTHR32487">
    <property type="entry name" value="3-OXO-DELTA(4,5)-STEROID 5-BETA-REDUCTASE"/>
    <property type="match status" value="1"/>
</dbReference>
<dbReference type="SUPFAM" id="SSF51735">
    <property type="entry name" value="NAD(P)-binding Rossmann-fold domains"/>
    <property type="match status" value="1"/>
</dbReference>
<accession>A0A5N6Q516</accession>
<protein>
    <submittedName>
        <fullName evidence="3">Uncharacterized protein</fullName>
    </submittedName>
</protein>
<dbReference type="InterPro" id="IPR013103">
    <property type="entry name" value="RVT_2"/>
</dbReference>
<dbReference type="GO" id="GO:0016627">
    <property type="term" value="F:oxidoreductase activity, acting on the CH-CH group of donors"/>
    <property type="evidence" value="ECO:0007669"/>
    <property type="project" value="UniProtKB-ARBA"/>
</dbReference>
<dbReference type="AlphaFoldDB" id="A0A5N6Q516"/>
<keyword evidence="4" id="KW-1185">Reference proteome</keyword>
<dbReference type="Proteomes" id="UP000326396">
    <property type="component" value="Linkage Group LG1"/>
</dbReference>
<dbReference type="Pfam" id="PF22917">
    <property type="entry name" value="PRISE"/>
    <property type="match status" value="1"/>
</dbReference>
<sequence>MEPTNSRLSVALIVGVTGMAGVALTEALKKPTALGGPWVVYGVSRGSLPSWFPSSLLNNHLMLDALNKQQTHQILAPLSSQITHVFWVALQANESEEVSISLNSTMLTNVLEALTSSPNSKLTHVALQTGTKHYMGPILDPILSTQLVPLETPFLEDYPRLPFPNFYYDLEDILASYSKTLTYSVHRPSLIIGASTRTFFNVLLTLSVYALVCKHENHPFRYIGNKYSWEHFWEVSDARVIAEQQIWASVTDKAKNEAFNSTNGDVFTWKMMWKVLCDTFGVEFVPFDEKEKFDFVEFMKDKGEVWDTIVEENGLYATKMEEITCVDEISQVLRLEIQHVCSMNKSRELGFHGFENTLKMTRKMKIYVDGGHNGEEYSGNLCTNNGAADQDGLELRLSQHLVSCKWVYKFKLKTDGSVERFKARLVARGYSQEYAVNFEETFSPVAKLTTVRVLLAIAISKGWELF</sequence>
<dbReference type="OrthoDB" id="1731983at2759"/>
<evidence type="ECO:0000313" key="3">
    <source>
        <dbReference type="EMBL" id="KAD7479593.1"/>
    </source>
</evidence>
<dbReference type="PANTHER" id="PTHR32487:SF13">
    <property type="entry name" value="LOW QUALITY PROTEIN: IRIDOID SYNTHASE-LIKE"/>
    <property type="match status" value="1"/>
</dbReference>
<name>A0A5N6Q516_9ASTR</name>